<dbReference type="OrthoDB" id="10465203at2759"/>
<protein>
    <submittedName>
        <fullName evidence="1">Uncharacterized protein</fullName>
    </submittedName>
</protein>
<dbReference type="AlphaFoldDB" id="A0A4V3SFS4"/>
<dbReference type="Proteomes" id="UP000308267">
    <property type="component" value="Unassembled WGS sequence"/>
</dbReference>
<dbReference type="EMBL" id="SJOL01005954">
    <property type="protein sequence ID" value="TGZ69574.1"/>
    <property type="molecule type" value="Genomic_DNA"/>
</dbReference>
<accession>A0A4V3SFS4</accession>
<keyword evidence="2" id="KW-1185">Reference proteome</keyword>
<reference evidence="1 2" key="1">
    <citation type="journal article" date="2019" name="BMC Genomics">
        <title>New insights from Opisthorchis felineus genome: update on genomics of the epidemiologically important liver flukes.</title>
        <authorList>
            <person name="Ershov N.I."/>
            <person name="Mordvinov V.A."/>
            <person name="Prokhortchouk E.B."/>
            <person name="Pakharukova M.Y."/>
            <person name="Gunbin K.V."/>
            <person name="Ustyantsev K."/>
            <person name="Genaev M.A."/>
            <person name="Blinov A.G."/>
            <person name="Mazur A."/>
            <person name="Boulygina E."/>
            <person name="Tsygankova S."/>
            <person name="Khrameeva E."/>
            <person name="Chekanov N."/>
            <person name="Fan G."/>
            <person name="Xiao A."/>
            <person name="Zhang H."/>
            <person name="Xu X."/>
            <person name="Yang H."/>
            <person name="Solovyev V."/>
            <person name="Lee S.M."/>
            <person name="Liu X."/>
            <person name="Afonnikov D.A."/>
            <person name="Skryabin K.G."/>
        </authorList>
    </citation>
    <scope>NUCLEOTIDE SEQUENCE [LARGE SCALE GENOMIC DNA]</scope>
    <source>
        <strain evidence="1">AK-0245</strain>
        <tissue evidence="1">Whole organism</tissue>
    </source>
</reference>
<proteinExistence type="predicted"/>
<name>A0A4V3SFS4_OPIFE</name>
<evidence type="ECO:0000313" key="2">
    <source>
        <dbReference type="Proteomes" id="UP000308267"/>
    </source>
</evidence>
<gene>
    <name evidence="1" type="ORF">CRM22_003660</name>
</gene>
<comment type="caution">
    <text evidence="1">The sequence shown here is derived from an EMBL/GenBank/DDBJ whole genome shotgun (WGS) entry which is preliminary data.</text>
</comment>
<evidence type="ECO:0000313" key="1">
    <source>
        <dbReference type="EMBL" id="TGZ69574.1"/>
    </source>
</evidence>
<sequence length="315" mass="35354">MHIYLPKVSDMGQSIEVAVSKKPMETLVKDHLAKLLEMLIAVDAYGLLTQTHSCLEDASEGEVHKVFKSMFQAGKVHAQMELLTALINQPDEQTDFRLPLLALLQKQMDQIRKSLGDIYKRHLPLCSTPESNSPHPVFYKEIFTVKGLIESTFVALSELFNHMSLEYAAEDHSKIMKVIYSCLTTFDAFPTTLRELEKTCTAATETLDIVHWPFFELGELSAHQELISYYTVDSVVAGLTETSDSSGTMGSLDGVLHALTEELANYEDVLPTIALGQLPDLPSEIVKKIDRLETIIDKIGTLTPRPRKFQMECDY</sequence>
<organism evidence="1 2">
    <name type="scientific">Opisthorchis felineus</name>
    <dbReference type="NCBI Taxonomy" id="147828"/>
    <lineage>
        <taxon>Eukaryota</taxon>
        <taxon>Metazoa</taxon>
        <taxon>Spiralia</taxon>
        <taxon>Lophotrochozoa</taxon>
        <taxon>Platyhelminthes</taxon>
        <taxon>Trematoda</taxon>
        <taxon>Digenea</taxon>
        <taxon>Opisthorchiida</taxon>
        <taxon>Opisthorchiata</taxon>
        <taxon>Opisthorchiidae</taxon>
        <taxon>Opisthorchis</taxon>
    </lineage>
</organism>